<proteinExistence type="predicted"/>
<evidence type="ECO:0000256" key="8">
    <source>
        <dbReference type="ARBA" id="ARBA00023012"/>
    </source>
</evidence>
<gene>
    <name evidence="11" type="ORF">SAMN04489732_103504</name>
</gene>
<protein>
    <recommendedName>
        <fullName evidence="2">histidine kinase</fullName>
        <ecNumber evidence="2">2.7.13.3</ecNumber>
    </recommendedName>
</protein>
<keyword evidence="12" id="KW-1185">Reference proteome</keyword>
<keyword evidence="8" id="KW-0902">Two-component regulatory system</keyword>
<sequence>MEQVRTPRTRLGRSTEDLLRPFVFAALVVIASVQLATRELVSPALAVTLFAAVVLLTSAAFLPWTRIPVTGQIGLALAASVLSAILLPLAQSTIAPGFAFVASAVAGEKLASRRAAVLVAVAGAVTAAVAVWVVEHLHPMASGWPWWLGLAVAAPVYLGISRQDHRESVRNAERAYRSEAREVALLERGRIAREIHDVLGHSLSGISLQLDLADALHGKGRDGEANLAVRRARALAVGSIAETRHAIEALREDSLPLSRTLELMAMGDSVPLTVTGEQWPVPTEIAHAVIRAAQEALVNAAKHAPGADRSITLRYTPGAVGLIVANGPAAREPRPGPADGGGMGLVGMRERIALLGGTLKTGPGADGAGWIVELEIPK</sequence>
<dbReference type="SUPFAM" id="SSF55874">
    <property type="entry name" value="ATPase domain of HSP90 chaperone/DNA topoisomerase II/histidine kinase"/>
    <property type="match status" value="1"/>
</dbReference>
<keyword evidence="6 11" id="KW-0418">Kinase</keyword>
<dbReference type="PANTHER" id="PTHR24421">
    <property type="entry name" value="NITRATE/NITRITE SENSOR PROTEIN NARX-RELATED"/>
    <property type="match status" value="1"/>
</dbReference>
<evidence type="ECO:0000256" key="1">
    <source>
        <dbReference type="ARBA" id="ARBA00000085"/>
    </source>
</evidence>
<dbReference type="CDD" id="cd16917">
    <property type="entry name" value="HATPase_UhpB-NarQ-NarX-like"/>
    <property type="match status" value="1"/>
</dbReference>
<dbReference type="EC" id="2.7.13.3" evidence="2"/>
<keyword evidence="5" id="KW-0547">Nucleotide-binding</keyword>
<dbReference type="GO" id="GO:0000155">
    <property type="term" value="F:phosphorelay sensor kinase activity"/>
    <property type="evidence" value="ECO:0007669"/>
    <property type="project" value="InterPro"/>
</dbReference>
<accession>A0A1H8UWB7</accession>
<organism evidence="11 12">
    <name type="scientific">Amycolatopsis saalfeldensis</name>
    <dbReference type="NCBI Taxonomy" id="394193"/>
    <lineage>
        <taxon>Bacteria</taxon>
        <taxon>Bacillati</taxon>
        <taxon>Actinomycetota</taxon>
        <taxon>Actinomycetes</taxon>
        <taxon>Pseudonocardiales</taxon>
        <taxon>Pseudonocardiaceae</taxon>
        <taxon>Amycolatopsis</taxon>
    </lineage>
</organism>
<dbReference type="InterPro" id="IPR011712">
    <property type="entry name" value="Sig_transdc_His_kin_sub3_dim/P"/>
</dbReference>
<dbReference type="GO" id="GO:0005524">
    <property type="term" value="F:ATP binding"/>
    <property type="evidence" value="ECO:0007669"/>
    <property type="project" value="UniProtKB-KW"/>
</dbReference>
<keyword evidence="9" id="KW-0812">Transmembrane</keyword>
<evidence type="ECO:0000259" key="10">
    <source>
        <dbReference type="Pfam" id="PF07730"/>
    </source>
</evidence>
<evidence type="ECO:0000256" key="3">
    <source>
        <dbReference type="ARBA" id="ARBA00022553"/>
    </source>
</evidence>
<dbReference type="RefSeq" id="WP_091615864.1">
    <property type="nucleotide sequence ID" value="NZ_FOEF01000003.1"/>
</dbReference>
<dbReference type="STRING" id="394193.SAMN04489732_103504"/>
<dbReference type="InterPro" id="IPR050482">
    <property type="entry name" value="Sensor_HK_TwoCompSys"/>
</dbReference>
<name>A0A1H8UWB7_9PSEU</name>
<dbReference type="InterPro" id="IPR036890">
    <property type="entry name" value="HATPase_C_sf"/>
</dbReference>
<evidence type="ECO:0000256" key="2">
    <source>
        <dbReference type="ARBA" id="ARBA00012438"/>
    </source>
</evidence>
<evidence type="ECO:0000256" key="4">
    <source>
        <dbReference type="ARBA" id="ARBA00022679"/>
    </source>
</evidence>
<keyword evidence="3" id="KW-0597">Phosphoprotein</keyword>
<feature type="transmembrane region" description="Helical" evidence="9">
    <location>
        <begin position="76"/>
        <end position="103"/>
    </location>
</feature>
<dbReference type="OrthoDB" id="227596at2"/>
<feature type="domain" description="Signal transduction histidine kinase subgroup 3 dimerisation and phosphoacceptor" evidence="10">
    <location>
        <begin position="187"/>
        <end position="254"/>
    </location>
</feature>
<dbReference type="Pfam" id="PF07730">
    <property type="entry name" value="HisKA_3"/>
    <property type="match status" value="1"/>
</dbReference>
<reference evidence="11 12" key="1">
    <citation type="submission" date="2016-10" db="EMBL/GenBank/DDBJ databases">
        <authorList>
            <person name="de Groot N.N."/>
        </authorList>
    </citation>
    <scope>NUCLEOTIDE SEQUENCE [LARGE SCALE GENOMIC DNA]</scope>
    <source>
        <strain evidence="11 12">DSM 44993</strain>
    </source>
</reference>
<evidence type="ECO:0000256" key="7">
    <source>
        <dbReference type="ARBA" id="ARBA00022840"/>
    </source>
</evidence>
<keyword evidence="9" id="KW-1133">Transmembrane helix</keyword>
<keyword evidence="7" id="KW-0067">ATP-binding</keyword>
<feature type="transmembrane region" description="Helical" evidence="9">
    <location>
        <begin position="115"/>
        <end position="132"/>
    </location>
</feature>
<feature type="transmembrane region" description="Helical" evidence="9">
    <location>
        <begin position="44"/>
        <end position="64"/>
    </location>
</feature>
<dbReference type="AlphaFoldDB" id="A0A1H8UWB7"/>
<evidence type="ECO:0000256" key="6">
    <source>
        <dbReference type="ARBA" id="ARBA00022777"/>
    </source>
</evidence>
<dbReference type="EMBL" id="FOEF01000003">
    <property type="protein sequence ID" value="SEP07510.1"/>
    <property type="molecule type" value="Genomic_DNA"/>
</dbReference>
<evidence type="ECO:0000256" key="5">
    <source>
        <dbReference type="ARBA" id="ARBA00022741"/>
    </source>
</evidence>
<dbReference type="Gene3D" id="1.20.5.1930">
    <property type="match status" value="1"/>
</dbReference>
<dbReference type="Proteomes" id="UP000198582">
    <property type="component" value="Unassembled WGS sequence"/>
</dbReference>
<evidence type="ECO:0000256" key="9">
    <source>
        <dbReference type="SAM" id="Phobius"/>
    </source>
</evidence>
<keyword evidence="9" id="KW-0472">Membrane</keyword>
<dbReference type="GO" id="GO:0016020">
    <property type="term" value="C:membrane"/>
    <property type="evidence" value="ECO:0007669"/>
    <property type="project" value="InterPro"/>
</dbReference>
<dbReference type="PANTHER" id="PTHR24421:SF10">
    <property type="entry name" value="NITRATE_NITRITE SENSOR PROTEIN NARQ"/>
    <property type="match status" value="1"/>
</dbReference>
<evidence type="ECO:0000313" key="11">
    <source>
        <dbReference type="EMBL" id="SEP07510.1"/>
    </source>
</evidence>
<comment type="catalytic activity">
    <reaction evidence="1">
        <text>ATP + protein L-histidine = ADP + protein N-phospho-L-histidine.</text>
        <dbReference type="EC" id="2.7.13.3"/>
    </reaction>
</comment>
<evidence type="ECO:0000313" key="12">
    <source>
        <dbReference type="Proteomes" id="UP000198582"/>
    </source>
</evidence>
<keyword evidence="4" id="KW-0808">Transferase</keyword>
<dbReference type="Gene3D" id="3.30.565.10">
    <property type="entry name" value="Histidine kinase-like ATPase, C-terminal domain"/>
    <property type="match status" value="1"/>
</dbReference>
<dbReference type="GO" id="GO:0046983">
    <property type="term" value="F:protein dimerization activity"/>
    <property type="evidence" value="ECO:0007669"/>
    <property type="project" value="InterPro"/>
</dbReference>
<feature type="transmembrane region" description="Helical" evidence="9">
    <location>
        <begin position="144"/>
        <end position="160"/>
    </location>
</feature>